<dbReference type="EMBL" id="IACN01075413">
    <property type="protein sequence ID" value="LAB57572.1"/>
    <property type="molecule type" value="Transcribed_RNA"/>
</dbReference>
<protein>
    <submittedName>
        <fullName evidence="1">Uncharacterized protein</fullName>
    </submittedName>
</protein>
<accession>A0A2D4PHT9</accession>
<sequence length="145" mass="16798">MDSARMAKCSNGFSFQNPTTNPRTWILVTSCSFYAEQKPVLQLKKKLEFISHDNKFRKVFNTLKRFMLKFRLVSEMGSLLIQILTANMVCRLSRQTAEYGLQSFLKGEIPGLRPKKIKSQFLVSSCVLWWINKFIFAQSGALQIY</sequence>
<evidence type="ECO:0000313" key="1">
    <source>
        <dbReference type="EMBL" id="LAB57572.1"/>
    </source>
</evidence>
<name>A0A2D4PHT9_MICSU</name>
<proteinExistence type="predicted"/>
<dbReference type="EMBL" id="IACN01075411">
    <property type="protein sequence ID" value="LAB57569.1"/>
    <property type="molecule type" value="Transcribed_RNA"/>
</dbReference>
<dbReference type="AlphaFoldDB" id="A0A2D4PHT9"/>
<organism evidence="1">
    <name type="scientific">Micrurus surinamensis</name>
    <name type="common">Surinam coral snake</name>
    <dbReference type="NCBI Taxonomy" id="129470"/>
    <lineage>
        <taxon>Eukaryota</taxon>
        <taxon>Metazoa</taxon>
        <taxon>Chordata</taxon>
        <taxon>Craniata</taxon>
        <taxon>Vertebrata</taxon>
        <taxon>Euteleostomi</taxon>
        <taxon>Lepidosauria</taxon>
        <taxon>Squamata</taxon>
        <taxon>Bifurcata</taxon>
        <taxon>Unidentata</taxon>
        <taxon>Episquamata</taxon>
        <taxon>Toxicofera</taxon>
        <taxon>Serpentes</taxon>
        <taxon>Colubroidea</taxon>
        <taxon>Elapidae</taxon>
        <taxon>Elapinae</taxon>
        <taxon>Micrurus</taxon>
    </lineage>
</organism>
<reference evidence="1" key="2">
    <citation type="submission" date="2017-11" db="EMBL/GenBank/DDBJ databases">
        <title>Coralsnake Venomics: Analyses of Venom Gland Transcriptomes and Proteomes of Six Brazilian Taxa.</title>
        <authorList>
            <person name="Aird S.D."/>
            <person name="Jorge da Silva N."/>
            <person name="Qiu L."/>
            <person name="Villar-Briones A."/>
            <person name="Aparecida-Saddi V."/>
            <person name="Campos-Telles M.P."/>
            <person name="Grau M."/>
            <person name="Mikheyev A.S."/>
        </authorList>
    </citation>
    <scope>NUCLEOTIDE SEQUENCE</scope>
    <source>
        <tissue evidence="1">Venom_gland</tissue>
    </source>
</reference>
<reference evidence="1" key="1">
    <citation type="submission" date="2017-07" db="EMBL/GenBank/DDBJ databases">
        <authorList>
            <person name="Mikheyev A."/>
            <person name="Grau M."/>
        </authorList>
    </citation>
    <scope>NUCLEOTIDE SEQUENCE</scope>
    <source>
        <tissue evidence="1">Venom_gland</tissue>
    </source>
</reference>